<dbReference type="Proteomes" id="UP001172386">
    <property type="component" value="Unassembled WGS sequence"/>
</dbReference>
<proteinExistence type="predicted"/>
<dbReference type="EMBL" id="JAPDRQ010000100">
    <property type="protein sequence ID" value="KAJ9655296.1"/>
    <property type="molecule type" value="Genomic_DNA"/>
</dbReference>
<gene>
    <name evidence="1" type="primary">NHP2</name>
    <name evidence="1" type="ORF">H2198_005825</name>
</gene>
<accession>A0ACC3A4U3</accession>
<organism evidence="1 2">
    <name type="scientific">Neophaeococcomyces mojaviensis</name>
    <dbReference type="NCBI Taxonomy" id="3383035"/>
    <lineage>
        <taxon>Eukaryota</taxon>
        <taxon>Fungi</taxon>
        <taxon>Dikarya</taxon>
        <taxon>Ascomycota</taxon>
        <taxon>Pezizomycotina</taxon>
        <taxon>Eurotiomycetes</taxon>
        <taxon>Chaetothyriomycetidae</taxon>
        <taxon>Chaetothyriales</taxon>
        <taxon>Chaetothyriales incertae sedis</taxon>
        <taxon>Neophaeococcomyces</taxon>
    </lineage>
</organism>
<protein>
    <submittedName>
        <fullName evidence="1">SnoRNA-binding protein</fullName>
    </submittedName>
</protein>
<evidence type="ECO:0000313" key="1">
    <source>
        <dbReference type="EMBL" id="KAJ9655296.1"/>
    </source>
</evidence>
<keyword evidence="2" id="KW-1185">Reference proteome</keyword>
<sequence>MAKDKSLSKEERKAAKKATKEAALTEPAGISKSKSDKKEKKEKKEKKAKLAEKLLDEVEKADGAVVEVKGNKKEVIKTGNVGADGEVESEVEGEGPDGMVVDSKGAVRPIGALVPFANPLADEKVGKKMFRGVKKAAAQRTLKRGVKEVVKALRKSPAGAPQSSSDLPTGIVVLAADISPMDVISHIPVLCEDHNIPYIYVTSRAELGMAGQTKRPTSVVMIARDVAQKKGKEGKGDAKVDDGEKEDWSETFKGLVKVVEREGRHVKI</sequence>
<reference evidence="1" key="1">
    <citation type="submission" date="2022-10" db="EMBL/GenBank/DDBJ databases">
        <title>Culturing micro-colonial fungi from biological soil crusts in the Mojave desert and describing Neophaeococcomyces mojavensis, and introducing the new genera and species Taxawa tesnikishii.</title>
        <authorList>
            <person name="Kurbessoian T."/>
            <person name="Stajich J.E."/>
        </authorList>
    </citation>
    <scope>NUCLEOTIDE SEQUENCE</scope>
    <source>
        <strain evidence="1">JES_112</strain>
    </source>
</reference>
<evidence type="ECO:0000313" key="2">
    <source>
        <dbReference type="Proteomes" id="UP001172386"/>
    </source>
</evidence>
<comment type="caution">
    <text evidence="1">The sequence shown here is derived from an EMBL/GenBank/DDBJ whole genome shotgun (WGS) entry which is preliminary data.</text>
</comment>
<name>A0ACC3A4U3_9EURO</name>